<dbReference type="PROSITE" id="PS01129">
    <property type="entry name" value="PSI_RLU"/>
    <property type="match status" value="1"/>
</dbReference>
<dbReference type="InterPro" id="IPR006225">
    <property type="entry name" value="PsdUridine_synth_RluC/D"/>
</dbReference>
<evidence type="ECO:0000313" key="7">
    <source>
        <dbReference type="EMBL" id="BCR35893.1"/>
    </source>
</evidence>
<evidence type="ECO:0000256" key="4">
    <source>
        <dbReference type="PIRSR" id="PIRSR606225-1"/>
    </source>
</evidence>
<feature type="active site" evidence="4">
    <location>
        <position position="127"/>
    </location>
</feature>
<dbReference type="PANTHER" id="PTHR21600:SF44">
    <property type="entry name" value="RIBOSOMAL LARGE SUBUNIT PSEUDOURIDINE SYNTHASE D"/>
    <property type="match status" value="1"/>
</dbReference>
<feature type="domain" description="Pseudouridine synthase RsuA/RluA-like" evidence="6">
    <location>
        <begin position="84"/>
        <end position="229"/>
    </location>
</feature>
<evidence type="ECO:0000256" key="3">
    <source>
        <dbReference type="ARBA" id="ARBA00023235"/>
    </source>
</evidence>
<dbReference type="InterPro" id="IPR006224">
    <property type="entry name" value="PsdUridine_synth_RluA-like_CS"/>
</dbReference>
<comment type="catalytic activity">
    <reaction evidence="1 5">
        <text>a uridine in RNA = a pseudouridine in RNA</text>
        <dbReference type="Rhea" id="RHEA:48348"/>
        <dbReference type="Rhea" id="RHEA-COMP:12068"/>
        <dbReference type="Rhea" id="RHEA-COMP:12069"/>
        <dbReference type="ChEBI" id="CHEBI:65314"/>
        <dbReference type="ChEBI" id="CHEBI:65315"/>
    </reaction>
</comment>
<dbReference type="InterPro" id="IPR050188">
    <property type="entry name" value="RluA_PseudoU_synthase"/>
</dbReference>
<dbReference type="GO" id="GO:0140098">
    <property type="term" value="F:catalytic activity, acting on RNA"/>
    <property type="evidence" value="ECO:0007669"/>
    <property type="project" value="UniProtKB-ARBA"/>
</dbReference>
<comment type="function">
    <text evidence="5">Responsible for synthesis of pseudouridine from uracil.</text>
</comment>
<comment type="similarity">
    <text evidence="2 5">Belongs to the pseudouridine synthase RluA family.</text>
</comment>
<dbReference type="EMBL" id="AP024412">
    <property type="protein sequence ID" value="BCR35893.1"/>
    <property type="molecule type" value="Genomic_DNA"/>
</dbReference>
<dbReference type="CDD" id="cd02869">
    <property type="entry name" value="PseudoU_synth_RluA_like"/>
    <property type="match status" value="1"/>
</dbReference>
<dbReference type="Pfam" id="PF00849">
    <property type="entry name" value="PseudoU_synth_2"/>
    <property type="match status" value="1"/>
</dbReference>
<name>A0A7U9XUS3_9MOLU</name>
<dbReference type="GO" id="GO:0009982">
    <property type="term" value="F:pseudouridine synthase activity"/>
    <property type="evidence" value="ECO:0007669"/>
    <property type="project" value="InterPro"/>
</dbReference>
<dbReference type="SUPFAM" id="SSF55120">
    <property type="entry name" value="Pseudouridine synthase"/>
    <property type="match status" value="1"/>
</dbReference>
<dbReference type="GO" id="GO:0003723">
    <property type="term" value="F:RNA binding"/>
    <property type="evidence" value="ECO:0007669"/>
    <property type="project" value="InterPro"/>
</dbReference>
<evidence type="ECO:0000259" key="6">
    <source>
        <dbReference type="Pfam" id="PF00849"/>
    </source>
</evidence>
<reference evidence="7" key="1">
    <citation type="submission" date="2021-01" db="EMBL/GenBank/DDBJ databases">
        <title>Draft genome sequence of Acholeplasmataceae bacterium strain Mahy22.</title>
        <authorList>
            <person name="Watanabe M."/>
            <person name="Kojima H."/>
            <person name="Fukui M."/>
        </authorList>
    </citation>
    <scope>NUCLEOTIDE SEQUENCE</scope>
    <source>
        <strain evidence="7">Mahy22</strain>
    </source>
</reference>
<evidence type="ECO:0000256" key="5">
    <source>
        <dbReference type="RuleBase" id="RU362028"/>
    </source>
</evidence>
<dbReference type="RefSeq" id="WP_176238724.1">
    <property type="nucleotide sequence ID" value="NZ_AP024412.1"/>
</dbReference>
<evidence type="ECO:0000256" key="1">
    <source>
        <dbReference type="ARBA" id="ARBA00000073"/>
    </source>
</evidence>
<evidence type="ECO:0000256" key="2">
    <source>
        <dbReference type="ARBA" id="ARBA00010876"/>
    </source>
</evidence>
<proteinExistence type="inferred from homology"/>
<dbReference type="EC" id="5.4.99.-" evidence="5"/>
<dbReference type="Proteomes" id="UP000620133">
    <property type="component" value="Chromosome"/>
</dbReference>
<keyword evidence="3 5" id="KW-0413">Isomerase</keyword>
<accession>A0A7U9XUS3</accession>
<dbReference type="PANTHER" id="PTHR21600">
    <property type="entry name" value="MITOCHONDRIAL RNA PSEUDOURIDINE SYNTHASE"/>
    <property type="match status" value="1"/>
</dbReference>
<protein>
    <recommendedName>
        <fullName evidence="5">Pseudouridine synthase</fullName>
        <ecNumber evidence="5">5.4.99.-</ecNumber>
    </recommendedName>
</protein>
<dbReference type="GO" id="GO:0000455">
    <property type="term" value="P:enzyme-directed rRNA pseudouridine synthesis"/>
    <property type="evidence" value="ECO:0007669"/>
    <property type="project" value="TreeGrafter"/>
</dbReference>
<dbReference type="InterPro" id="IPR006145">
    <property type="entry name" value="PsdUridine_synth_RsuA/RluA"/>
</dbReference>
<organism evidence="7 8">
    <name type="scientific">Mariniplasma anaerobium</name>
    <dbReference type="NCBI Taxonomy" id="2735436"/>
    <lineage>
        <taxon>Bacteria</taxon>
        <taxon>Bacillati</taxon>
        <taxon>Mycoplasmatota</taxon>
        <taxon>Mollicutes</taxon>
        <taxon>Acholeplasmatales</taxon>
        <taxon>Acholeplasmataceae</taxon>
        <taxon>Mariniplasma</taxon>
    </lineage>
</organism>
<dbReference type="InterPro" id="IPR020103">
    <property type="entry name" value="PsdUridine_synth_cat_dom_sf"/>
</dbReference>
<gene>
    <name evidence="7" type="primary">rluD1</name>
    <name evidence="7" type="ORF">MPAN_007860</name>
</gene>
<dbReference type="KEGG" id="manr:MPAN_007860"/>
<keyword evidence="8" id="KW-1185">Reference proteome</keyword>
<dbReference type="Gene3D" id="3.30.2350.10">
    <property type="entry name" value="Pseudouridine synthase"/>
    <property type="match status" value="1"/>
</dbReference>
<sequence>MINFQIDAQFNQLKIREFLASFHLSKSKIYNFELHKSALLNHVYKGLDERLQTNDQLSLDFIGFHTNPLIPFDGDIKVIYEDEDILILNKQAFILVHTDGITNDTLTNRIAFHYETNYPILPVHRIDYETSGLLVFAKHPLSHAYLSRLFEEREVEKTYLAYVNGVVEKDEGWIKESIGKDRHKNRQRVTKDGQDAQTYYKVIKRFKNQTLLEVNIIGGRKHQIRVHLAYINHPVINDEIYGVKKNEDQGLKLHFKHIKFIHPRSRTLFEIDTNQSA</sequence>
<evidence type="ECO:0000313" key="8">
    <source>
        <dbReference type="Proteomes" id="UP000620133"/>
    </source>
</evidence>
<dbReference type="NCBIfam" id="TIGR00005">
    <property type="entry name" value="rluA_subfam"/>
    <property type="match status" value="1"/>
</dbReference>
<dbReference type="AlphaFoldDB" id="A0A7U9XUS3"/>